<dbReference type="AlphaFoldDB" id="A0A401YHL5"/>
<gene>
    <name evidence="2" type="ORF">EHYA_01739</name>
</gene>
<sequence length="61" mass="6193">MSTEPEPDIDPRPAVPRAVPTAHPDPRAGCGAPLDPPEAPSASDPPDPVLPQPAATPQEAP</sequence>
<dbReference type="EMBL" id="BIFH01000015">
    <property type="protein sequence ID" value="GCD94083.1"/>
    <property type="molecule type" value="Genomic_DNA"/>
</dbReference>
<evidence type="ECO:0000313" key="2">
    <source>
        <dbReference type="EMBL" id="GCD94083.1"/>
    </source>
</evidence>
<dbReference type="RefSeq" id="WP_126636309.1">
    <property type="nucleotide sequence ID" value="NZ_BIFH01000015.1"/>
</dbReference>
<accession>A0A401YHL5</accession>
<evidence type="ECO:0000313" key="3">
    <source>
        <dbReference type="Proteomes" id="UP000286931"/>
    </source>
</evidence>
<protein>
    <submittedName>
        <fullName evidence="2">Uncharacterized protein</fullName>
    </submittedName>
</protein>
<name>A0A401YHL5_9ACTN</name>
<organism evidence="2 3">
    <name type="scientific">Embleya hyalina</name>
    <dbReference type="NCBI Taxonomy" id="516124"/>
    <lineage>
        <taxon>Bacteria</taxon>
        <taxon>Bacillati</taxon>
        <taxon>Actinomycetota</taxon>
        <taxon>Actinomycetes</taxon>
        <taxon>Kitasatosporales</taxon>
        <taxon>Streptomycetaceae</taxon>
        <taxon>Embleya</taxon>
    </lineage>
</organism>
<evidence type="ECO:0000256" key="1">
    <source>
        <dbReference type="SAM" id="MobiDB-lite"/>
    </source>
</evidence>
<keyword evidence="3" id="KW-1185">Reference proteome</keyword>
<proteinExistence type="predicted"/>
<feature type="region of interest" description="Disordered" evidence="1">
    <location>
        <begin position="1"/>
        <end position="61"/>
    </location>
</feature>
<comment type="caution">
    <text evidence="2">The sequence shown here is derived from an EMBL/GenBank/DDBJ whole genome shotgun (WGS) entry which is preliminary data.</text>
</comment>
<reference evidence="2 3" key="1">
    <citation type="submission" date="2018-12" db="EMBL/GenBank/DDBJ databases">
        <title>Draft genome sequence of Embleya hyalina NBRC 13850T.</title>
        <authorList>
            <person name="Komaki H."/>
            <person name="Hosoyama A."/>
            <person name="Kimura A."/>
            <person name="Ichikawa N."/>
            <person name="Tamura T."/>
        </authorList>
    </citation>
    <scope>NUCLEOTIDE SEQUENCE [LARGE SCALE GENOMIC DNA]</scope>
    <source>
        <strain evidence="2 3">NBRC 13850</strain>
    </source>
</reference>
<dbReference type="Proteomes" id="UP000286931">
    <property type="component" value="Unassembled WGS sequence"/>
</dbReference>
<feature type="compositionally biased region" description="Pro residues" evidence="1">
    <location>
        <begin position="34"/>
        <end position="51"/>
    </location>
</feature>